<keyword evidence="2" id="KW-1185">Reference proteome</keyword>
<evidence type="ECO:0000313" key="2">
    <source>
        <dbReference type="Proteomes" id="UP001369082"/>
    </source>
</evidence>
<proteinExistence type="predicted"/>
<protein>
    <recommendedName>
        <fullName evidence="3">His-Xaa-Ser system protein HxsD</fullName>
    </recommendedName>
</protein>
<evidence type="ECO:0008006" key="3">
    <source>
        <dbReference type="Google" id="ProtNLM"/>
    </source>
</evidence>
<dbReference type="RefSeq" id="WP_341598851.1">
    <property type="nucleotide sequence ID" value="NZ_JBAKAZ010000081.1"/>
</dbReference>
<name>A0ABU9GTS1_9GAMM</name>
<accession>A0ABU9GTS1</accession>
<sequence>MQKIITVNPDVVRSIFIDANLYPLEIIESSTIPLSPFGSFKISLSNQKFKIEIKLATDTDITMEDLCHSLENNIIHESLRLKIAEKTELERNLILSYTFSNTKLMG</sequence>
<dbReference type="Proteomes" id="UP001369082">
    <property type="component" value="Unassembled WGS sequence"/>
</dbReference>
<comment type="caution">
    <text evidence="1">The sequence shown here is derived from an EMBL/GenBank/DDBJ whole genome shotgun (WGS) entry which is preliminary data.</text>
</comment>
<organism evidence="1 2">
    <name type="scientific">Psychromonas aquatilis</name>
    <dbReference type="NCBI Taxonomy" id="2005072"/>
    <lineage>
        <taxon>Bacteria</taxon>
        <taxon>Pseudomonadati</taxon>
        <taxon>Pseudomonadota</taxon>
        <taxon>Gammaproteobacteria</taxon>
        <taxon>Alteromonadales</taxon>
        <taxon>Psychromonadaceae</taxon>
        <taxon>Psychromonas</taxon>
    </lineage>
</organism>
<evidence type="ECO:0000313" key="1">
    <source>
        <dbReference type="EMBL" id="MEL0630724.1"/>
    </source>
</evidence>
<gene>
    <name evidence="1" type="ORF">V6256_14030</name>
</gene>
<reference evidence="1 2" key="1">
    <citation type="submission" date="2024-02" db="EMBL/GenBank/DDBJ databases">
        <title>Bacteria isolated from the canopy kelp, Nereocystis luetkeana.</title>
        <authorList>
            <person name="Pfister C.A."/>
            <person name="Younker I.T."/>
            <person name="Light S.H."/>
        </authorList>
    </citation>
    <scope>NUCLEOTIDE SEQUENCE [LARGE SCALE GENOMIC DNA]</scope>
    <source>
        <strain evidence="1 2">TI.1.05</strain>
    </source>
</reference>
<dbReference type="EMBL" id="JBAKAZ010000081">
    <property type="protein sequence ID" value="MEL0630724.1"/>
    <property type="molecule type" value="Genomic_DNA"/>
</dbReference>